<dbReference type="RefSeq" id="WP_146568559.1">
    <property type="nucleotide sequence ID" value="NZ_SIHJ01000005.1"/>
</dbReference>
<proteinExistence type="predicted"/>
<dbReference type="Pfam" id="PF07606">
    <property type="entry name" value="DUF1569"/>
    <property type="match status" value="1"/>
</dbReference>
<dbReference type="EMBL" id="SIHJ01000005">
    <property type="protein sequence ID" value="TWT30188.1"/>
    <property type="molecule type" value="Genomic_DNA"/>
</dbReference>
<dbReference type="AlphaFoldDB" id="A0A5C5UVK4"/>
<evidence type="ECO:0000313" key="1">
    <source>
        <dbReference type="EMBL" id="TWT30188.1"/>
    </source>
</evidence>
<protein>
    <recommendedName>
        <fullName evidence="3">DinB superfamily protein</fullName>
    </recommendedName>
</protein>
<accession>A0A5C5UVK4</accession>
<evidence type="ECO:0000313" key="2">
    <source>
        <dbReference type="Proteomes" id="UP000316714"/>
    </source>
</evidence>
<keyword evidence="2" id="KW-1185">Reference proteome</keyword>
<comment type="caution">
    <text evidence="1">The sequence shown here is derived from an EMBL/GenBank/DDBJ whole genome shotgun (WGS) entry which is preliminary data.</text>
</comment>
<reference evidence="1 2" key="1">
    <citation type="submission" date="2019-02" db="EMBL/GenBank/DDBJ databases">
        <title>Deep-cultivation of Planctomycetes and their phenomic and genomic characterization uncovers novel biology.</title>
        <authorList>
            <person name="Wiegand S."/>
            <person name="Jogler M."/>
            <person name="Boedeker C."/>
            <person name="Pinto D."/>
            <person name="Vollmers J."/>
            <person name="Rivas-Marin E."/>
            <person name="Kohn T."/>
            <person name="Peeters S.H."/>
            <person name="Heuer A."/>
            <person name="Rast P."/>
            <person name="Oberbeckmann S."/>
            <person name="Bunk B."/>
            <person name="Jeske O."/>
            <person name="Meyerdierks A."/>
            <person name="Storesund J.E."/>
            <person name="Kallscheuer N."/>
            <person name="Luecker S."/>
            <person name="Lage O.M."/>
            <person name="Pohl T."/>
            <person name="Merkel B.J."/>
            <person name="Hornburger P."/>
            <person name="Mueller R.-W."/>
            <person name="Bruemmer F."/>
            <person name="Labrenz M."/>
            <person name="Spormann A.M."/>
            <person name="Op Den Camp H."/>
            <person name="Overmann J."/>
            <person name="Amann R."/>
            <person name="Jetten M.S.M."/>
            <person name="Mascher T."/>
            <person name="Medema M.H."/>
            <person name="Devos D.P."/>
            <person name="Kaster A.-K."/>
            <person name="Ovreas L."/>
            <person name="Rohde M."/>
            <person name="Galperin M.Y."/>
            <person name="Jogler C."/>
        </authorList>
    </citation>
    <scope>NUCLEOTIDE SEQUENCE [LARGE SCALE GENOMIC DNA]</scope>
    <source>
        <strain evidence="1 2">KOR34</strain>
    </source>
</reference>
<gene>
    <name evidence="1" type="ORF">KOR34_47460</name>
</gene>
<dbReference type="Proteomes" id="UP000316714">
    <property type="component" value="Unassembled WGS sequence"/>
</dbReference>
<name>A0A5C5UVK4_9BACT</name>
<sequence>MGKRKLSFDSLPEVAAEIERLRSGGYTPLVNWNLTQCCEHLDKTMQAGMEGSIKPMPWILRATVFRAMTEVILATGKMPGGAPAPPEIVPAEHAADDPAVIDACLATIDRAASFPEPLPTHMFSTGMTVPKWQRLMCVHAAHHLGNLQPNGGG</sequence>
<dbReference type="OrthoDB" id="282689at2"/>
<evidence type="ECO:0008006" key="3">
    <source>
        <dbReference type="Google" id="ProtNLM"/>
    </source>
</evidence>
<organism evidence="1 2">
    <name type="scientific">Posidoniimonas corsicana</name>
    <dbReference type="NCBI Taxonomy" id="1938618"/>
    <lineage>
        <taxon>Bacteria</taxon>
        <taxon>Pseudomonadati</taxon>
        <taxon>Planctomycetota</taxon>
        <taxon>Planctomycetia</taxon>
        <taxon>Pirellulales</taxon>
        <taxon>Lacipirellulaceae</taxon>
        <taxon>Posidoniimonas</taxon>
    </lineage>
</organism>
<dbReference type="InterPro" id="IPR011463">
    <property type="entry name" value="DUF1569"/>
</dbReference>